<dbReference type="InterPro" id="IPR050268">
    <property type="entry name" value="NADH-dep_flavin_reductase"/>
</dbReference>
<evidence type="ECO:0000256" key="1">
    <source>
        <dbReference type="ARBA" id="ARBA00008898"/>
    </source>
</evidence>
<evidence type="ECO:0000259" key="3">
    <source>
        <dbReference type="SMART" id="SM00903"/>
    </source>
</evidence>
<gene>
    <name evidence="4" type="ORF">DC366_06945</name>
</gene>
<evidence type="ECO:0000256" key="2">
    <source>
        <dbReference type="ARBA" id="ARBA00023002"/>
    </source>
</evidence>
<dbReference type="EMBL" id="QCYH01000003">
    <property type="protein sequence ID" value="PVA10628.1"/>
    <property type="molecule type" value="Genomic_DNA"/>
</dbReference>
<reference evidence="4 5" key="1">
    <citation type="submission" date="2018-04" db="EMBL/GenBank/DDBJ databases">
        <title>Pelagivirga bohaiensis gen. nov., sp. nov., a bacterium isolated from the Bohai Sea.</title>
        <authorList>
            <person name="Ji X."/>
        </authorList>
    </citation>
    <scope>NUCLEOTIDE SEQUENCE [LARGE SCALE GENOMIC DNA]</scope>
    <source>
        <strain evidence="4 5">BH-SD19</strain>
    </source>
</reference>
<dbReference type="InterPro" id="IPR002563">
    <property type="entry name" value="Flavin_Rdtase-like_dom"/>
</dbReference>
<proteinExistence type="inferred from homology"/>
<dbReference type="SMART" id="SM00903">
    <property type="entry name" value="Flavin_Reduct"/>
    <property type="match status" value="1"/>
</dbReference>
<evidence type="ECO:0000313" key="5">
    <source>
        <dbReference type="Proteomes" id="UP000244446"/>
    </source>
</evidence>
<accession>A0A2T7G888</accession>
<dbReference type="Pfam" id="PF01613">
    <property type="entry name" value="Flavin_Reduct"/>
    <property type="match status" value="1"/>
</dbReference>
<dbReference type="SUPFAM" id="SSF50475">
    <property type="entry name" value="FMN-binding split barrel"/>
    <property type="match status" value="1"/>
</dbReference>
<dbReference type="PANTHER" id="PTHR30466">
    <property type="entry name" value="FLAVIN REDUCTASE"/>
    <property type="match status" value="1"/>
</dbReference>
<dbReference type="OrthoDB" id="9792858at2"/>
<dbReference type="Gene3D" id="3.90.79.10">
    <property type="entry name" value="Nucleoside Triphosphate Pyrophosphohydrolase"/>
    <property type="match status" value="1"/>
</dbReference>
<dbReference type="AlphaFoldDB" id="A0A2T7G888"/>
<dbReference type="RefSeq" id="WP_108691487.1">
    <property type="nucleotide sequence ID" value="NZ_QCYH01000003.1"/>
</dbReference>
<protein>
    <submittedName>
        <fullName evidence="4">Flavin reductase</fullName>
    </submittedName>
</protein>
<dbReference type="Gene3D" id="2.30.110.10">
    <property type="entry name" value="Electron Transport, Fmn-binding Protein, Chain A"/>
    <property type="match status" value="1"/>
</dbReference>
<sequence>MTAPIDPRELRNALGAFATGVTVVTATQADGTPRGFTANSFTSVSLDPPLVLVCVAKTAGSCEVMEASDHMAINILAEDQRDVSGSFASRNGTRFEGVDWWTGASGAPILPGTAAMLDCTMERTIEAGDHVILMGRVIDFAHTSVAPLGYCRGAYVSFGAERAALEAASSDHPVRYGMIVEHDDALLLDEAQDGSLCLPTARRLGGPEQMDGLIEDLQRRGIDVAPEFIFAVFDDPEADRSFIYYRGTANAVAPDAASRFVRFDDLALSRLADAPTRSMVARFISERRDNAFGVYTGSAQAGRISPLAKAAAKSEGAR</sequence>
<organism evidence="4 5">
    <name type="scientific">Pelagivirga sediminicola</name>
    <dbReference type="NCBI Taxonomy" id="2170575"/>
    <lineage>
        <taxon>Bacteria</taxon>
        <taxon>Pseudomonadati</taxon>
        <taxon>Pseudomonadota</taxon>
        <taxon>Alphaproteobacteria</taxon>
        <taxon>Rhodobacterales</taxon>
        <taxon>Paracoccaceae</taxon>
        <taxon>Pelagivirga</taxon>
    </lineage>
</organism>
<comment type="similarity">
    <text evidence="1">Belongs to the non-flavoprotein flavin reductase family.</text>
</comment>
<dbReference type="Proteomes" id="UP000244446">
    <property type="component" value="Unassembled WGS sequence"/>
</dbReference>
<name>A0A2T7G888_9RHOB</name>
<dbReference type="PANTHER" id="PTHR30466:SF11">
    <property type="entry name" value="FLAVIN-DEPENDENT MONOOXYGENASE, REDUCTASE SUBUNIT HSAB"/>
    <property type="match status" value="1"/>
</dbReference>
<dbReference type="GO" id="GO:0042602">
    <property type="term" value="F:riboflavin reductase (NADPH) activity"/>
    <property type="evidence" value="ECO:0007669"/>
    <property type="project" value="TreeGrafter"/>
</dbReference>
<comment type="caution">
    <text evidence="4">The sequence shown here is derived from an EMBL/GenBank/DDBJ whole genome shotgun (WGS) entry which is preliminary data.</text>
</comment>
<keyword evidence="2" id="KW-0560">Oxidoreductase</keyword>
<dbReference type="InterPro" id="IPR012349">
    <property type="entry name" value="Split_barrel_FMN-bd"/>
</dbReference>
<feature type="domain" description="Flavin reductase like" evidence="3">
    <location>
        <begin position="14"/>
        <end position="157"/>
    </location>
</feature>
<keyword evidence="5" id="KW-1185">Reference proteome</keyword>
<evidence type="ECO:0000313" key="4">
    <source>
        <dbReference type="EMBL" id="PVA10628.1"/>
    </source>
</evidence>
<dbReference type="GO" id="GO:0010181">
    <property type="term" value="F:FMN binding"/>
    <property type="evidence" value="ECO:0007669"/>
    <property type="project" value="InterPro"/>
</dbReference>